<reference evidence="2 3" key="1">
    <citation type="journal article" date="2014" name="Genome Announc.">
        <title>Draft Genome Sequence of Kocuria palustris PEL.</title>
        <authorList>
            <person name="Sharma G."/>
            <person name="Khatri I."/>
            <person name="Subramanian S."/>
        </authorList>
    </citation>
    <scope>NUCLEOTIDE SEQUENCE [LARGE SCALE GENOMIC DNA]</scope>
    <source>
        <strain evidence="2 3">PEL</strain>
    </source>
</reference>
<evidence type="ECO:0000313" key="3">
    <source>
        <dbReference type="Proteomes" id="UP000009877"/>
    </source>
</evidence>
<feature type="region of interest" description="Disordered" evidence="1">
    <location>
        <begin position="168"/>
        <end position="410"/>
    </location>
</feature>
<evidence type="ECO:0000313" key="2">
    <source>
        <dbReference type="EMBL" id="EME37602.1"/>
    </source>
</evidence>
<feature type="compositionally biased region" description="Basic and acidic residues" evidence="1">
    <location>
        <begin position="270"/>
        <end position="279"/>
    </location>
</feature>
<organism evidence="2 3">
    <name type="scientific">Kocuria palustris PEL</name>
    <dbReference type="NCBI Taxonomy" id="1236550"/>
    <lineage>
        <taxon>Bacteria</taxon>
        <taxon>Bacillati</taxon>
        <taxon>Actinomycetota</taxon>
        <taxon>Actinomycetes</taxon>
        <taxon>Micrococcales</taxon>
        <taxon>Micrococcaceae</taxon>
        <taxon>Kocuria</taxon>
    </lineage>
</organism>
<feature type="compositionally biased region" description="Basic and acidic residues" evidence="1">
    <location>
        <begin position="365"/>
        <end position="409"/>
    </location>
</feature>
<evidence type="ECO:0000256" key="1">
    <source>
        <dbReference type="SAM" id="MobiDB-lite"/>
    </source>
</evidence>
<dbReference type="Proteomes" id="UP000009877">
    <property type="component" value="Unassembled WGS sequence"/>
</dbReference>
<feature type="compositionally biased region" description="Basic and acidic residues" evidence="1">
    <location>
        <begin position="176"/>
        <end position="196"/>
    </location>
</feature>
<feature type="compositionally biased region" description="Basic and acidic residues" evidence="1">
    <location>
        <begin position="14"/>
        <end position="61"/>
    </location>
</feature>
<name>M2WGC4_9MICC</name>
<gene>
    <name evidence="2" type="ORF">C884_01653</name>
</gene>
<feature type="compositionally biased region" description="Basic and acidic residues" evidence="1">
    <location>
        <begin position="208"/>
        <end position="247"/>
    </location>
</feature>
<feature type="compositionally biased region" description="Basic and acidic residues" evidence="1">
    <location>
        <begin position="69"/>
        <end position="85"/>
    </location>
</feature>
<sequence>MGLELGDLLVTGRAVHDRAASGMRDREQQRHDDPVREHRGAACRHERSGQARQGDHAGHAADDDEQLDDHDRGHAGCEQLAERVRGAQRGPVAARGQQEEQDEDRGHADEPELLAEGRDDHVRIGIGDQIGSALAPALAEQPAGGQAEQALHDLARAADGGVVDLRIEGVDPGVETGRDVAEGLRGHEAPGGHEDQPQDDPAQAAGGEVEHGHEQAEEQDRGAEVALQHEHPDGHEPRGEQGREIPEARQMQGTDLGPGQQDDVAVRGQVAREEDRQGDLGDLAGLEGPPADGDPDPCSVDLGAEPGQQRQDQQQGGGHQRDVGHLAKRPVVPEQQEHRGSGGHAHARPQQLAACGVRVHQQVDPVDHRQAEAVEGHDDRQDVRIRVRGADPQDDMHEQGAAAQHDRGAQHMPAVLGEALRVHEEVGPDGQGEREQQQHELGHAPAALDRLPRGGAECGDGGLGRHQPSPPSSALLEDSG</sequence>
<comment type="caution">
    <text evidence="2">The sequence shown here is derived from an EMBL/GenBank/DDBJ whole genome shotgun (WGS) entry which is preliminary data.</text>
</comment>
<keyword evidence="3" id="KW-1185">Reference proteome</keyword>
<feature type="compositionally biased region" description="Basic and acidic residues" evidence="1">
    <location>
        <begin position="424"/>
        <end position="442"/>
    </location>
</feature>
<protein>
    <submittedName>
        <fullName evidence="2">Uncharacterized protein</fullName>
    </submittedName>
</protein>
<accession>M2WGC4</accession>
<proteinExistence type="predicted"/>
<feature type="region of interest" description="Disordered" evidence="1">
    <location>
        <begin position="424"/>
        <end position="480"/>
    </location>
</feature>
<feature type="region of interest" description="Disordered" evidence="1">
    <location>
        <begin position="14"/>
        <end position="124"/>
    </location>
</feature>
<dbReference type="AntiFam" id="ANF00153">
    <property type="entry name" value="Shadow ORF (opposite rodA)"/>
</dbReference>
<dbReference type="EMBL" id="ANHZ02000003">
    <property type="protein sequence ID" value="EME37602.1"/>
    <property type="molecule type" value="Genomic_DNA"/>
</dbReference>
<feature type="compositionally biased region" description="Basic and acidic residues" evidence="1">
    <location>
        <begin position="104"/>
        <end position="123"/>
    </location>
</feature>
<dbReference type="AlphaFoldDB" id="M2WGC4"/>